<evidence type="ECO:0000256" key="3">
    <source>
        <dbReference type="ARBA" id="ARBA00022741"/>
    </source>
</evidence>
<dbReference type="PANTHER" id="PTHR43820">
    <property type="entry name" value="HIGH-AFFINITY BRANCHED-CHAIN AMINO ACID TRANSPORT ATP-BINDING PROTEIN LIVF"/>
    <property type="match status" value="1"/>
</dbReference>
<dbReference type="AlphaFoldDB" id="A0A6L9UE85"/>
<dbReference type="InterPro" id="IPR052156">
    <property type="entry name" value="BCAA_Transport_ATP-bd_LivF"/>
</dbReference>
<dbReference type="GO" id="GO:0016887">
    <property type="term" value="F:ATP hydrolysis activity"/>
    <property type="evidence" value="ECO:0007669"/>
    <property type="project" value="InterPro"/>
</dbReference>
<evidence type="ECO:0000313" key="8">
    <source>
        <dbReference type="Proteomes" id="UP000483035"/>
    </source>
</evidence>
<dbReference type="Gene3D" id="3.40.50.300">
    <property type="entry name" value="P-loop containing nucleotide triphosphate hydrolases"/>
    <property type="match status" value="1"/>
</dbReference>
<dbReference type="InterPro" id="IPR017871">
    <property type="entry name" value="ABC_transporter-like_CS"/>
</dbReference>
<evidence type="ECO:0000313" key="7">
    <source>
        <dbReference type="EMBL" id="NEI73671.1"/>
    </source>
</evidence>
<dbReference type="EMBL" id="WUEY01000020">
    <property type="protein sequence ID" value="NEI73671.1"/>
    <property type="molecule type" value="Genomic_DNA"/>
</dbReference>
<dbReference type="Proteomes" id="UP000483035">
    <property type="component" value="Unassembled WGS sequence"/>
</dbReference>
<sequence length="250" mass="27561">MATPLLKIVNETYNAQAHMPTLDVQNLSAGYGKRQVLRNVSLNVHPGEVVAVLGHNGAGKSTLLRSILGTIPKSGNVTFQGRDISRVPYYKNVEGGISHSLAEAPVFGALDVETNLKLGGYTENARELPALMEEVYTTFPKLRERQKQASGTLSGGERRMLAVGMAMMSRPSLMLLDEPSIGLAPQTAHQILAVINKLCKERQMAAIIVDQSVRSTLRVADRVYYLRMGEILLTEDSEAARKREHFWDLF</sequence>
<evidence type="ECO:0000256" key="5">
    <source>
        <dbReference type="ARBA" id="ARBA00022970"/>
    </source>
</evidence>
<reference evidence="7 8" key="1">
    <citation type="submission" date="2019-12" db="EMBL/GenBank/DDBJ databases">
        <title>Rhizobium genotypes associated with high levels of biological nitrogen fixation by grain legumes in a temperate-maritime cropping system.</title>
        <authorList>
            <person name="Maluk M."/>
            <person name="Francesc Ferrando Molina F."/>
            <person name="Lopez Del Egido L."/>
            <person name="Lafos M."/>
            <person name="Langarica-Fuentes A."/>
            <person name="Gebre Yohannes G."/>
            <person name="Young M.W."/>
            <person name="Martin P."/>
            <person name="Gantlett R."/>
            <person name="Kenicer G."/>
            <person name="Hawes C."/>
            <person name="Begg G.S."/>
            <person name="Quilliam R.S."/>
            <person name="Squire G.R."/>
            <person name="Poole P.S."/>
            <person name="Young P.W."/>
            <person name="Iannetta P.M."/>
            <person name="James E.K."/>
        </authorList>
    </citation>
    <scope>NUCLEOTIDE SEQUENCE [LARGE SCALE GENOMIC DNA]</scope>
    <source>
        <strain evidence="7 8">JHI1118</strain>
    </source>
</reference>
<dbReference type="InterPro" id="IPR027417">
    <property type="entry name" value="P-loop_NTPase"/>
</dbReference>
<dbReference type="SMART" id="SM00382">
    <property type="entry name" value="AAA"/>
    <property type="match status" value="1"/>
</dbReference>
<keyword evidence="5" id="KW-0029">Amino-acid transport</keyword>
<dbReference type="GO" id="GO:0015807">
    <property type="term" value="P:L-amino acid transport"/>
    <property type="evidence" value="ECO:0007669"/>
    <property type="project" value="TreeGrafter"/>
</dbReference>
<gene>
    <name evidence="7" type="ORF">GR212_29390</name>
</gene>
<dbReference type="Pfam" id="PF00005">
    <property type="entry name" value="ABC_tran"/>
    <property type="match status" value="1"/>
</dbReference>
<keyword evidence="2" id="KW-0813">Transport</keyword>
<dbReference type="RefSeq" id="WP_163992211.1">
    <property type="nucleotide sequence ID" value="NZ_WUEY01000020.1"/>
</dbReference>
<keyword evidence="3" id="KW-0547">Nucleotide-binding</keyword>
<dbReference type="GO" id="GO:0015658">
    <property type="term" value="F:branched-chain amino acid transmembrane transporter activity"/>
    <property type="evidence" value="ECO:0007669"/>
    <property type="project" value="TreeGrafter"/>
</dbReference>
<keyword evidence="4 7" id="KW-0067">ATP-binding</keyword>
<evidence type="ECO:0000256" key="4">
    <source>
        <dbReference type="ARBA" id="ARBA00022840"/>
    </source>
</evidence>
<feature type="domain" description="ABC transporter" evidence="6">
    <location>
        <begin position="22"/>
        <end position="249"/>
    </location>
</feature>
<dbReference type="InterPro" id="IPR003593">
    <property type="entry name" value="AAA+_ATPase"/>
</dbReference>
<dbReference type="GO" id="GO:0005524">
    <property type="term" value="F:ATP binding"/>
    <property type="evidence" value="ECO:0007669"/>
    <property type="project" value="UniProtKB-KW"/>
</dbReference>
<dbReference type="PROSITE" id="PS50893">
    <property type="entry name" value="ABC_TRANSPORTER_2"/>
    <property type="match status" value="1"/>
</dbReference>
<dbReference type="InterPro" id="IPR003439">
    <property type="entry name" value="ABC_transporter-like_ATP-bd"/>
</dbReference>
<proteinExistence type="inferred from homology"/>
<evidence type="ECO:0000256" key="2">
    <source>
        <dbReference type="ARBA" id="ARBA00022448"/>
    </source>
</evidence>
<comment type="similarity">
    <text evidence="1">Belongs to the ABC transporter superfamily.</text>
</comment>
<dbReference type="CDD" id="cd03224">
    <property type="entry name" value="ABC_TM1139_LivF_branched"/>
    <property type="match status" value="1"/>
</dbReference>
<evidence type="ECO:0000259" key="6">
    <source>
        <dbReference type="PROSITE" id="PS50893"/>
    </source>
</evidence>
<protein>
    <submittedName>
        <fullName evidence="7">ATP-binding cassette domain-containing protein</fullName>
    </submittedName>
</protein>
<evidence type="ECO:0000256" key="1">
    <source>
        <dbReference type="ARBA" id="ARBA00005417"/>
    </source>
</evidence>
<accession>A0A6L9UE85</accession>
<dbReference type="PROSITE" id="PS00211">
    <property type="entry name" value="ABC_TRANSPORTER_1"/>
    <property type="match status" value="1"/>
</dbReference>
<name>A0A6L9UE85_9HYPH</name>
<organism evidence="7 8">
    <name type="scientific">Rhizobium lusitanum</name>
    <dbReference type="NCBI Taxonomy" id="293958"/>
    <lineage>
        <taxon>Bacteria</taxon>
        <taxon>Pseudomonadati</taxon>
        <taxon>Pseudomonadota</taxon>
        <taxon>Alphaproteobacteria</taxon>
        <taxon>Hyphomicrobiales</taxon>
        <taxon>Rhizobiaceae</taxon>
        <taxon>Rhizobium/Agrobacterium group</taxon>
        <taxon>Rhizobium</taxon>
    </lineage>
</organism>
<comment type="caution">
    <text evidence="7">The sequence shown here is derived from an EMBL/GenBank/DDBJ whole genome shotgun (WGS) entry which is preliminary data.</text>
</comment>
<dbReference type="SUPFAM" id="SSF52540">
    <property type="entry name" value="P-loop containing nucleoside triphosphate hydrolases"/>
    <property type="match status" value="1"/>
</dbReference>
<dbReference type="PANTHER" id="PTHR43820:SF4">
    <property type="entry name" value="HIGH-AFFINITY BRANCHED-CHAIN AMINO ACID TRANSPORT ATP-BINDING PROTEIN LIVF"/>
    <property type="match status" value="1"/>
</dbReference>